<proteinExistence type="predicted"/>
<dbReference type="EMBL" id="QLLK01000012">
    <property type="protein sequence ID" value="RAI85825.1"/>
    <property type="molecule type" value="Genomic_DNA"/>
</dbReference>
<reference evidence="2 3" key="1">
    <citation type="submission" date="2018-06" db="EMBL/GenBank/DDBJ databases">
        <title>Genomic Encyclopedia of Archaeal and Bacterial Type Strains, Phase II (KMG-II): from individual species to whole genera.</title>
        <authorList>
            <person name="Goeker M."/>
        </authorList>
    </citation>
    <scope>NUCLEOTIDE SEQUENCE [LARGE SCALE GENOMIC DNA]</scope>
    <source>
        <strain evidence="2 3">DSM 23446</strain>
    </source>
</reference>
<keyword evidence="3" id="KW-1185">Reference proteome</keyword>
<dbReference type="GO" id="GO:0007165">
    <property type="term" value="P:signal transduction"/>
    <property type="evidence" value="ECO:0007669"/>
    <property type="project" value="InterPro"/>
</dbReference>
<dbReference type="Gene3D" id="3.40.50.10140">
    <property type="entry name" value="Toll/interleukin-1 receptor homology (TIR) domain"/>
    <property type="match status" value="1"/>
</dbReference>
<gene>
    <name evidence="2" type="ORF">LV83_03601</name>
</gene>
<dbReference type="Pfam" id="PF13676">
    <property type="entry name" value="TIR_2"/>
    <property type="match status" value="1"/>
</dbReference>
<evidence type="ECO:0000313" key="2">
    <source>
        <dbReference type="EMBL" id="RAI85825.1"/>
    </source>
</evidence>
<dbReference type="AlphaFoldDB" id="A0A327P0D8"/>
<dbReference type="OrthoDB" id="9810385at2"/>
<sequence>MEKGINRASEIYKIKDLIRSAFTIFPDDYNDTKLKNGSKPCVFLSHKNEDKEACLKIGKYLEEAGIDYYLDIYDKELQYAAEKNDPIKITHHIKEGIRLSSHMIVVISEKTINSQWVPFEIGYGHASIVDKTDKNLKNDQIFDLAFLALKEISDLSIPDFLKIAFPIRGIKSLNEYIEKIKPDEVELKKYYTSDHPLEKNLSWDK</sequence>
<accession>A0A327P0D8</accession>
<dbReference type="RefSeq" id="WP_111612920.1">
    <property type="nucleotide sequence ID" value="NZ_QLLK01000012.1"/>
</dbReference>
<feature type="domain" description="TIR" evidence="1">
    <location>
        <begin position="42"/>
        <end position="126"/>
    </location>
</feature>
<dbReference type="InterPro" id="IPR035897">
    <property type="entry name" value="Toll_tir_struct_dom_sf"/>
</dbReference>
<comment type="caution">
    <text evidence="2">The sequence shown here is derived from an EMBL/GenBank/DDBJ whole genome shotgun (WGS) entry which is preliminary data.</text>
</comment>
<protein>
    <submittedName>
        <fullName evidence="2">TIR domain-containing protein</fullName>
    </submittedName>
</protein>
<dbReference type="Proteomes" id="UP000249610">
    <property type="component" value="Unassembled WGS sequence"/>
</dbReference>
<evidence type="ECO:0000313" key="3">
    <source>
        <dbReference type="Proteomes" id="UP000249610"/>
    </source>
</evidence>
<organism evidence="2 3">
    <name type="scientific">Algoriphagus yeomjeoni</name>
    <dbReference type="NCBI Taxonomy" id="291403"/>
    <lineage>
        <taxon>Bacteria</taxon>
        <taxon>Pseudomonadati</taxon>
        <taxon>Bacteroidota</taxon>
        <taxon>Cytophagia</taxon>
        <taxon>Cytophagales</taxon>
        <taxon>Cyclobacteriaceae</taxon>
        <taxon>Algoriphagus</taxon>
    </lineage>
</organism>
<dbReference type="SUPFAM" id="SSF52200">
    <property type="entry name" value="Toll/Interleukin receptor TIR domain"/>
    <property type="match status" value="1"/>
</dbReference>
<name>A0A327P0D8_9BACT</name>
<dbReference type="InterPro" id="IPR000157">
    <property type="entry name" value="TIR_dom"/>
</dbReference>
<evidence type="ECO:0000259" key="1">
    <source>
        <dbReference type="Pfam" id="PF13676"/>
    </source>
</evidence>